<evidence type="ECO:0000313" key="2">
    <source>
        <dbReference type="Proteomes" id="UP000245946"/>
    </source>
</evidence>
<accession>A0A316Z8Y3</accession>
<keyword evidence="2" id="KW-1185">Reference proteome</keyword>
<evidence type="ECO:0000313" key="1">
    <source>
        <dbReference type="EMBL" id="PWN96623.1"/>
    </source>
</evidence>
<organism evidence="1 2">
    <name type="scientific">Tilletiopsis washingtonensis</name>
    <dbReference type="NCBI Taxonomy" id="58919"/>
    <lineage>
        <taxon>Eukaryota</taxon>
        <taxon>Fungi</taxon>
        <taxon>Dikarya</taxon>
        <taxon>Basidiomycota</taxon>
        <taxon>Ustilaginomycotina</taxon>
        <taxon>Exobasidiomycetes</taxon>
        <taxon>Entylomatales</taxon>
        <taxon>Entylomatales incertae sedis</taxon>
        <taxon>Tilletiopsis</taxon>
    </lineage>
</organism>
<protein>
    <submittedName>
        <fullName evidence="1">Uncharacterized protein</fullName>
    </submittedName>
</protein>
<sequence length="71" mass="7123">MPRCGGALTARPCSCAAAAAGGHGNADAAGSSLTHSSGPLLEEAKAQEMRCLRRPCPQKRGAEARAHPSPA</sequence>
<dbReference type="Proteomes" id="UP000245946">
    <property type="component" value="Unassembled WGS sequence"/>
</dbReference>
<proteinExistence type="predicted"/>
<gene>
    <name evidence="1" type="ORF">FA09DRAFT_331114</name>
</gene>
<dbReference type="RefSeq" id="XP_025596902.1">
    <property type="nucleotide sequence ID" value="XM_025742876.1"/>
</dbReference>
<name>A0A316Z8Y3_9BASI</name>
<dbReference type="GeneID" id="37270420"/>
<reference evidence="1 2" key="1">
    <citation type="journal article" date="2018" name="Mol. Biol. Evol.">
        <title>Broad Genomic Sampling Reveals a Smut Pathogenic Ancestry of the Fungal Clade Ustilaginomycotina.</title>
        <authorList>
            <person name="Kijpornyongpan T."/>
            <person name="Mondo S.J."/>
            <person name="Barry K."/>
            <person name="Sandor L."/>
            <person name="Lee J."/>
            <person name="Lipzen A."/>
            <person name="Pangilinan J."/>
            <person name="LaButti K."/>
            <person name="Hainaut M."/>
            <person name="Henrissat B."/>
            <person name="Grigoriev I.V."/>
            <person name="Spatafora J.W."/>
            <person name="Aime M.C."/>
        </authorList>
    </citation>
    <scope>NUCLEOTIDE SEQUENCE [LARGE SCALE GENOMIC DNA]</scope>
    <source>
        <strain evidence="1 2">MCA 4186</strain>
    </source>
</reference>
<dbReference type="AlphaFoldDB" id="A0A316Z8Y3"/>
<dbReference type="EMBL" id="KZ819298">
    <property type="protein sequence ID" value="PWN96623.1"/>
    <property type="molecule type" value="Genomic_DNA"/>
</dbReference>